<dbReference type="PRINTS" id="PR00463">
    <property type="entry name" value="EP450I"/>
</dbReference>
<dbReference type="InterPro" id="IPR050196">
    <property type="entry name" value="Cytochrome_P450_Monoox"/>
</dbReference>
<dbReference type="PRINTS" id="PR00385">
    <property type="entry name" value="P450"/>
</dbReference>
<evidence type="ECO:0000313" key="9">
    <source>
        <dbReference type="EMBL" id="KAL3312400.1"/>
    </source>
</evidence>
<comment type="cofactor">
    <cofactor evidence="7">
        <name>heme</name>
        <dbReference type="ChEBI" id="CHEBI:30413"/>
    </cofactor>
</comment>
<evidence type="ECO:0000256" key="3">
    <source>
        <dbReference type="ARBA" id="ARBA00022723"/>
    </source>
</evidence>
<dbReference type="SUPFAM" id="SSF48264">
    <property type="entry name" value="Cytochrome P450"/>
    <property type="match status" value="1"/>
</dbReference>
<keyword evidence="10" id="KW-1185">Reference proteome</keyword>
<keyword evidence="3 7" id="KW-0479">Metal-binding</keyword>
<evidence type="ECO:0000256" key="1">
    <source>
        <dbReference type="ARBA" id="ARBA00010617"/>
    </source>
</evidence>
<evidence type="ECO:0008006" key="11">
    <source>
        <dbReference type="Google" id="ProtNLM"/>
    </source>
</evidence>
<evidence type="ECO:0000256" key="4">
    <source>
        <dbReference type="ARBA" id="ARBA00023002"/>
    </source>
</evidence>
<keyword evidence="2 7" id="KW-0349">Heme</keyword>
<evidence type="ECO:0000256" key="8">
    <source>
        <dbReference type="RuleBase" id="RU000461"/>
    </source>
</evidence>
<keyword evidence="5 7" id="KW-0408">Iron</keyword>
<evidence type="ECO:0000256" key="7">
    <source>
        <dbReference type="PIRSR" id="PIRSR602401-1"/>
    </source>
</evidence>
<dbReference type="Proteomes" id="UP001626550">
    <property type="component" value="Unassembled WGS sequence"/>
</dbReference>
<protein>
    <recommendedName>
        <fullName evidence="11">Cytochrome P450</fullName>
    </recommendedName>
</protein>
<dbReference type="GO" id="GO:0005789">
    <property type="term" value="C:endoplasmic reticulum membrane"/>
    <property type="evidence" value="ECO:0007669"/>
    <property type="project" value="UniProtKB-SubCell"/>
</dbReference>
<sequence length="403" mass="46351">MREMLKNNDFMDLLNDLSKRFENEPMWIIWIGLRPVIFIQSGATMEPILTSSTYLGKAYDEAKEFFGDGLFISSGQKWRDRRKLLTPAFHIDIIKSFKDSIHHHVMNTVAYIGKQNGASFDIQAKLGESTFANLLETQFGFEGEWTSCISQELRKEYFFALRSLLNNLSCKARSLTCKIPILRHFTTIMATERKYKQTLIKITKTLIATKIEQRFDTSTSALTWIFFQLALDQQVQEKLRKELLDRFKPGMALSLDELNSLIYLECVIKECMRLNSPAPLIGRQDHAFVVPLEDDVPIRLFISGVHKYKKAWGDDADVFDPDRFLDPARDARTKNAFNFIPFSAGPRNCIGQRYANFVIKAFTAQLIMNFRFKTQLTKETVKPCAAVTLFAKNGLFVTAEKLI</sequence>
<dbReference type="GO" id="GO:0046872">
    <property type="term" value="F:metal ion binding"/>
    <property type="evidence" value="ECO:0007669"/>
    <property type="project" value="UniProtKB-KW"/>
</dbReference>
<evidence type="ECO:0000256" key="2">
    <source>
        <dbReference type="ARBA" id="ARBA00022617"/>
    </source>
</evidence>
<organism evidence="9 10">
    <name type="scientific">Cichlidogyrus casuarinus</name>
    <dbReference type="NCBI Taxonomy" id="1844966"/>
    <lineage>
        <taxon>Eukaryota</taxon>
        <taxon>Metazoa</taxon>
        <taxon>Spiralia</taxon>
        <taxon>Lophotrochozoa</taxon>
        <taxon>Platyhelminthes</taxon>
        <taxon>Monogenea</taxon>
        <taxon>Monopisthocotylea</taxon>
        <taxon>Dactylogyridea</taxon>
        <taxon>Ancyrocephalidae</taxon>
        <taxon>Cichlidogyrus</taxon>
    </lineage>
</organism>
<dbReference type="Pfam" id="PF00067">
    <property type="entry name" value="p450"/>
    <property type="match status" value="2"/>
</dbReference>
<gene>
    <name evidence="9" type="ORF">Ciccas_009008</name>
</gene>
<dbReference type="PANTHER" id="PTHR24291">
    <property type="entry name" value="CYTOCHROME P450 FAMILY 4"/>
    <property type="match status" value="1"/>
</dbReference>
<dbReference type="InterPro" id="IPR001128">
    <property type="entry name" value="Cyt_P450"/>
</dbReference>
<dbReference type="Gene3D" id="1.10.630.10">
    <property type="entry name" value="Cytochrome P450"/>
    <property type="match status" value="2"/>
</dbReference>
<dbReference type="EMBL" id="JBJKFK010001717">
    <property type="protein sequence ID" value="KAL3312400.1"/>
    <property type="molecule type" value="Genomic_DNA"/>
</dbReference>
<dbReference type="InterPro" id="IPR017972">
    <property type="entry name" value="Cyt_P450_CS"/>
</dbReference>
<evidence type="ECO:0000256" key="5">
    <source>
        <dbReference type="ARBA" id="ARBA00023004"/>
    </source>
</evidence>
<keyword evidence="4 8" id="KW-0560">Oxidoreductase</keyword>
<evidence type="ECO:0000313" key="10">
    <source>
        <dbReference type="Proteomes" id="UP001626550"/>
    </source>
</evidence>
<dbReference type="PROSITE" id="PS00086">
    <property type="entry name" value="CYTOCHROME_P450"/>
    <property type="match status" value="1"/>
</dbReference>
<keyword evidence="6 8" id="KW-0503">Monooxygenase</keyword>
<dbReference type="InterPro" id="IPR036396">
    <property type="entry name" value="Cyt_P450_sf"/>
</dbReference>
<evidence type="ECO:0000256" key="6">
    <source>
        <dbReference type="ARBA" id="ARBA00023033"/>
    </source>
</evidence>
<proteinExistence type="inferred from homology"/>
<comment type="similarity">
    <text evidence="1 8">Belongs to the cytochrome P450 family.</text>
</comment>
<feature type="binding site" description="axial binding residue" evidence="7">
    <location>
        <position position="349"/>
    </location>
    <ligand>
        <name>heme</name>
        <dbReference type="ChEBI" id="CHEBI:30413"/>
    </ligand>
    <ligandPart>
        <name>Fe</name>
        <dbReference type="ChEBI" id="CHEBI:18248"/>
    </ligandPart>
</feature>
<dbReference type="GO" id="GO:0004497">
    <property type="term" value="F:monooxygenase activity"/>
    <property type="evidence" value="ECO:0007669"/>
    <property type="project" value="UniProtKB-KW"/>
</dbReference>
<dbReference type="AlphaFoldDB" id="A0ABD2PYY6"/>
<name>A0ABD2PYY6_9PLAT</name>
<dbReference type="PANTHER" id="PTHR24291:SF50">
    <property type="entry name" value="BIFUNCTIONAL ALBAFLAVENONE MONOOXYGENASE_TERPENE SYNTHASE"/>
    <property type="match status" value="1"/>
</dbReference>
<accession>A0ABD2PYY6</accession>
<dbReference type="InterPro" id="IPR002401">
    <property type="entry name" value="Cyt_P450_E_grp-I"/>
</dbReference>
<comment type="caution">
    <text evidence="9">The sequence shown here is derived from an EMBL/GenBank/DDBJ whole genome shotgun (WGS) entry which is preliminary data.</text>
</comment>
<reference evidence="9 10" key="1">
    <citation type="submission" date="2024-11" db="EMBL/GenBank/DDBJ databases">
        <title>Adaptive evolution of stress response genes in parasites aligns with host niche diversity.</title>
        <authorList>
            <person name="Hahn C."/>
            <person name="Resl P."/>
        </authorList>
    </citation>
    <scope>NUCLEOTIDE SEQUENCE [LARGE SCALE GENOMIC DNA]</scope>
    <source>
        <strain evidence="9">EGGRZ-B1_66</strain>
        <tissue evidence="9">Body</tissue>
    </source>
</reference>